<reference evidence="1 2" key="2">
    <citation type="journal article" date="2017" name="Front. Plant Sci.">
        <title>Gene Classification and Mining of Molecular Markers Useful in Red Clover (Trifolium pratense) Breeding.</title>
        <authorList>
            <person name="Istvanek J."/>
            <person name="Dluhosova J."/>
            <person name="Dluhos P."/>
            <person name="Patkova L."/>
            <person name="Nedelnik J."/>
            <person name="Repkova J."/>
        </authorList>
    </citation>
    <scope>NUCLEOTIDE SEQUENCE [LARGE SCALE GENOMIC DNA]</scope>
    <source>
        <strain evidence="2">cv. Tatra</strain>
        <tissue evidence="1">Young leaves</tissue>
    </source>
</reference>
<dbReference type="Proteomes" id="UP000236291">
    <property type="component" value="Unassembled WGS sequence"/>
</dbReference>
<gene>
    <name evidence="1" type="ORF">L195_g008329</name>
</gene>
<dbReference type="AlphaFoldDB" id="A0A2K3P8W4"/>
<evidence type="ECO:0000313" key="1">
    <source>
        <dbReference type="EMBL" id="PNY11717.1"/>
    </source>
</evidence>
<comment type="caution">
    <text evidence="1">The sequence shown here is derived from an EMBL/GenBank/DDBJ whole genome shotgun (WGS) entry which is preliminary data.</text>
</comment>
<accession>A0A2K3P8W4</accession>
<protein>
    <submittedName>
        <fullName evidence="1">Uncharacterized protein</fullName>
    </submittedName>
</protein>
<reference evidence="1 2" key="1">
    <citation type="journal article" date="2014" name="Am. J. Bot.">
        <title>Genome assembly and annotation for red clover (Trifolium pratense; Fabaceae).</title>
        <authorList>
            <person name="Istvanek J."/>
            <person name="Jaros M."/>
            <person name="Krenek A."/>
            <person name="Repkova J."/>
        </authorList>
    </citation>
    <scope>NUCLEOTIDE SEQUENCE [LARGE SCALE GENOMIC DNA]</scope>
    <source>
        <strain evidence="2">cv. Tatra</strain>
        <tissue evidence="1">Young leaves</tissue>
    </source>
</reference>
<dbReference type="EMBL" id="ASHM01004736">
    <property type="protein sequence ID" value="PNY11717.1"/>
    <property type="molecule type" value="Genomic_DNA"/>
</dbReference>
<organism evidence="1 2">
    <name type="scientific">Trifolium pratense</name>
    <name type="common">Red clover</name>
    <dbReference type="NCBI Taxonomy" id="57577"/>
    <lineage>
        <taxon>Eukaryota</taxon>
        <taxon>Viridiplantae</taxon>
        <taxon>Streptophyta</taxon>
        <taxon>Embryophyta</taxon>
        <taxon>Tracheophyta</taxon>
        <taxon>Spermatophyta</taxon>
        <taxon>Magnoliopsida</taxon>
        <taxon>eudicotyledons</taxon>
        <taxon>Gunneridae</taxon>
        <taxon>Pentapetalae</taxon>
        <taxon>rosids</taxon>
        <taxon>fabids</taxon>
        <taxon>Fabales</taxon>
        <taxon>Fabaceae</taxon>
        <taxon>Papilionoideae</taxon>
        <taxon>50 kb inversion clade</taxon>
        <taxon>NPAAA clade</taxon>
        <taxon>Hologalegina</taxon>
        <taxon>IRL clade</taxon>
        <taxon>Trifolieae</taxon>
        <taxon>Trifolium</taxon>
    </lineage>
</organism>
<sequence length="66" mass="7145">MDSSGSRTGCATTASDLEFLQKGANEHFSHGGPMRGRSCCANSLAYMEQPQAGYEIITSMERLLNE</sequence>
<proteinExistence type="predicted"/>
<evidence type="ECO:0000313" key="2">
    <source>
        <dbReference type="Proteomes" id="UP000236291"/>
    </source>
</evidence>
<name>A0A2K3P8W4_TRIPR</name>